<keyword evidence="5 7" id="KW-1133">Transmembrane helix</keyword>
<evidence type="ECO:0000256" key="7">
    <source>
        <dbReference type="SAM" id="Phobius"/>
    </source>
</evidence>
<dbReference type="InterPro" id="IPR051125">
    <property type="entry name" value="ABC-4/HrtB_transporter"/>
</dbReference>
<evidence type="ECO:0000256" key="4">
    <source>
        <dbReference type="ARBA" id="ARBA00022692"/>
    </source>
</evidence>
<gene>
    <name evidence="10" type="ORF">V8V93_16235</name>
</gene>
<keyword evidence="11" id="KW-1185">Reference proteome</keyword>
<accession>A0ABZ2ITG4</accession>
<dbReference type="EMBL" id="CP146609">
    <property type="protein sequence ID" value="WWX21980.1"/>
    <property type="molecule type" value="Genomic_DNA"/>
</dbReference>
<feature type="transmembrane region" description="Helical" evidence="7">
    <location>
        <begin position="244"/>
        <end position="277"/>
    </location>
</feature>
<keyword evidence="2" id="KW-0813">Transport</keyword>
<evidence type="ECO:0000256" key="6">
    <source>
        <dbReference type="ARBA" id="ARBA00023136"/>
    </source>
</evidence>
<dbReference type="InterPro" id="IPR003838">
    <property type="entry name" value="ABC3_permease_C"/>
</dbReference>
<evidence type="ECO:0000313" key="11">
    <source>
        <dbReference type="Proteomes" id="UP001385389"/>
    </source>
</evidence>
<proteinExistence type="predicted"/>
<evidence type="ECO:0000259" key="8">
    <source>
        <dbReference type="Pfam" id="PF02687"/>
    </source>
</evidence>
<evidence type="ECO:0000256" key="5">
    <source>
        <dbReference type="ARBA" id="ARBA00022989"/>
    </source>
</evidence>
<evidence type="ECO:0000256" key="3">
    <source>
        <dbReference type="ARBA" id="ARBA00022475"/>
    </source>
</evidence>
<protein>
    <submittedName>
        <fullName evidence="10">ABC transporter permease</fullName>
    </submittedName>
</protein>
<feature type="transmembrane region" description="Helical" evidence="7">
    <location>
        <begin position="297"/>
        <end position="324"/>
    </location>
</feature>
<feature type="transmembrane region" description="Helical" evidence="7">
    <location>
        <begin position="336"/>
        <end position="361"/>
    </location>
</feature>
<dbReference type="Proteomes" id="UP001385389">
    <property type="component" value="Chromosome"/>
</dbReference>
<dbReference type="PANTHER" id="PTHR43738:SF1">
    <property type="entry name" value="HEMIN TRANSPORT SYSTEM PERMEASE PROTEIN HRTB-RELATED"/>
    <property type="match status" value="1"/>
</dbReference>
<dbReference type="PIRSF" id="PIRSF031773">
    <property type="entry name" value="DevC"/>
    <property type="match status" value="1"/>
</dbReference>
<comment type="subcellular location">
    <subcellularLocation>
        <location evidence="1">Cell membrane</location>
        <topology evidence="1">Multi-pass membrane protein</topology>
    </subcellularLocation>
</comment>
<keyword evidence="3" id="KW-1003">Cell membrane</keyword>
<evidence type="ECO:0000259" key="9">
    <source>
        <dbReference type="Pfam" id="PF12704"/>
    </source>
</evidence>
<keyword evidence="4 7" id="KW-0812">Transmembrane</keyword>
<dbReference type="Pfam" id="PF02687">
    <property type="entry name" value="FtsX"/>
    <property type="match status" value="1"/>
</dbReference>
<organism evidence="10 11">
    <name type="scientific">Pseudodesulfovibrio methanolicus</name>
    <dbReference type="NCBI Taxonomy" id="3126690"/>
    <lineage>
        <taxon>Bacteria</taxon>
        <taxon>Pseudomonadati</taxon>
        <taxon>Thermodesulfobacteriota</taxon>
        <taxon>Desulfovibrionia</taxon>
        <taxon>Desulfovibrionales</taxon>
        <taxon>Desulfovibrionaceae</taxon>
    </lineage>
</organism>
<dbReference type="InterPro" id="IPR005891">
    <property type="entry name" value="DevC"/>
</dbReference>
<keyword evidence="6 7" id="KW-0472">Membrane</keyword>
<evidence type="ECO:0000256" key="1">
    <source>
        <dbReference type="ARBA" id="ARBA00004651"/>
    </source>
</evidence>
<sequence length="376" mass="40651">MITTIACQNLLHDKLRLVVTLTGIVFSVVLITIQVGLFLGFTTTISSVIDNSGADVWVTSPGVKNFDIALPLKESKYYDTLSTPGVASAAKFITQFANWKKPDGGQESIQIIGFEPAKGMGGPWGLKVGSTDLLDLRDGIIPDQLYADKLGISKQGTVAEINDKRVRVVGFSQGIRSFTTSPFVFANLDTAWKVSSLKPGEFTYILVRADKGVSPEALRDSIRRHVQGVDVYTTKEFSWKTQRYWMFNTGAGTGILIAAFLGLVVGMVIVAQTLYATTLDHISEFATLKAMGAPNSYIYGILLTQASLSALLGYGFGIAISIIVSRFSNFSATAIVIPPLLGGGMFFLTLFMCVSSAVISIRKVMTLDPILVFKGR</sequence>
<feature type="domain" description="MacB-like periplasmic core" evidence="9">
    <location>
        <begin position="18"/>
        <end position="224"/>
    </location>
</feature>
<name>A0ABZ2ITG4_9BACT</name>
<feature type="transmembrane region" description="Helical" evidence="7">
    <location>
        <begin position="18"/>
        <end position="41"/>
    </location>
</feature>
<feature type="domain" description="ABC3 transporter permease C-terminal" evidence="8">
    <location>
        <begin position="257"/>
        <end position="369"/>
    </location>
</feature>
<dbReference type="RefSeq" id="WP_338667656.1">
    <property type="nucleotide sequence ID" value="NZ_CP146609.1"/>
</dbReference>
<evidence type="ECO:0000256" key="2">
    <source>
        <dbReference type="ARBA" id="ARBA00022448"/>
    </source>
</evidence>
<reference evidence="10 11" key="1">
    <citation type="submission" date="2024-03" db="EMBL/GenBank/DDBJ databases">
        <title>Phenotype and Genome Characterization of a Sulfate-Reducing Bacterium Pseudodesulfovibrio sp. strain 5S69, isolated from Petroleum Reservoir in Tatarstan (Russia).</title>
        <authorList>
            <person name="Bidzhieva S.K."/>
            <person name="Kadnikov V."/>
            <person name="Tourova T.P."/>
            <person name="Samigullina S.R."/>
            <person name="Sokolova D.S."/>
            <person name="Poltaraus A.B."/>
            <person name="Avtukh A.N."/>
            <person name="Tereshina V.M."/>
            <person name="Mardanov A.V."/>
            <person name="Nazina T.N."/>
        </authorList>
    </citation>
    <scope>NUCLEOTIDE SEQUENCE [LARGE SCALE GENOMIC DNA]</scope>
    <source>
        <strain evidence="10 11">5S69</strain>
    </source>
</reference>
<dbReference type="InterPro" id="IPR025857">
    <property type="entry name" value="MacB_PCD"/>
</dbReference>
<dbReference type="Pfam" id="PF12704">
    <property type="entry name" value="MacB_PCD"/>
    <property type="match status" value="1"/>
</dbReference>
<dbReference type="PANTHER" id="PTHR43738">
    <property type="entry name" value="ABC TRANSPORTER, MEMBRANE PROTEIN"/>
    <property type="match status" value="1"/>
</dbReference>
<evidence type="ECO:0000313" key="10">
    <source>
        <dbReference type="EMBL" id="WWX21980.1"/>
    </source>
</evidence>